<protein>
    <submittedName>
        <fullName evidence="2">Uncharacterized protein</fullName>
    </submittedName>
</protein>
<sequence>MPFRALFFLLFWSLFAGWCWLLFEVGNCSVLNKKKLQPTPRPCLGSKRVCMFWGELSAFSC</sequence>
<evidence type="ECO:0000256" key="1">
    <source>
        <dbReference type="SAM" id="SignalP"/>
    </source>
</evidence>
<feature type="chain" id="PRO_5002045043" evidence="1">
    <location>
        <begin position="22"/>
        <end position="61"/>
    </location>
</feature>
<organism evidence="2">
    <name type="scientific">Arundo donax</name>
    <name type="common">Giant reed</name>
    <name type="synonym">Donax arundinaceus</name>
    <dbReference type="NCBI Taxonomy" id="35708"/>
    <lineage>
        <taxon>Eukaryota</taxon>
        <taxon>Viridiplantae</taxon>
        <taxon>Streptophyta</taxon>
        <taxon>Embryophyta</taxon>
        <taxon>Tracheophyta</taxon>
        <taxon>Spermatophyta</taxon>
        <taxon>Magnoliopsida</taxon>
        <taxon>Liliopsida</taxon>
        <taxon>Poales</taxon>
        <taxon>Poaceae</taxon>
        <taxon>PACMAD clade</taxon>
        <taxon>Arundinoideae</taxon>
        <taxon>Arundineae</taxon>
        <taxon>Arundo</taxon>
    </lineage>
</organism>
<accession>A0A0A9GV90</accession>
<evidence type="ECO:0000313" key="2">
    <source>
        <dbReference type="EMBL" id="JAE28930.1"/>
    </source>
</evidence>
<proteinExistence type="predicted"/>
<dbReference type="AlphaFoldDB" id="A0A0A9GV90"/>
<reference evidence="2" key="2">
    <citation type="journal article" date="2015" name="Data Brief">
        <title>Shoot transcriptome of the giant reed, Arundo donax.</title>
        <authorList>
            <person name="Barrero R.A."/>
            <person name="Guerrero F.D."/>
            <person name="Moolhuijzen P."/>
            <person name="Goolsby J.A."/>
            <person name="Tidwell J."/>
            <person name="Bellgard S.E."/>
            <person name="Bellgard M.I."/>
        </authorList>
    </citation>
    <scope>NUCLEOTIDE SEQUENCE</scope>
    <source>
        <tissue evidence="2">Shoot tissue taken approximately 20 cm above the soil surface</tissue>
    </source>
</reference>
<reference evidence="2" key="1">
    <citation type="submission" date="2014-09" db="EMBL/GenBank/DDBJ databases">
        <authorList>
            <person name="Magalhaes I.L.F."/>
            <person name="Oliveira U."/>
            <person name="Santos F.R."/>
            <person name="Vidigal T.H.D.A."/>
            <person name="Brescovit A.D."/>
            <person name="Santos A.J."/>
        </authorList>
    </citation>
    <scope>NUCLEOTIDE SEQUENCE</scope>
    <source>
        <tissue evidence="2">Shoot tissue taken approximately 20 cm above the soil surface</tissue>
    </source>
</reference>
<keyword evidence="1" id="KW-0732">Signal</keyword>
<feature type="signal peptide" evidence="1">
    <location>
        <begin position="1"/>
        <end position="21"/>
    </location>
</feature>
<dbReference type="EMBL" id="GBRH01168966">
    <property type="protein sequence ID" value="JAE28930.1"/>
    <property type="molecule type" value="Transcribed_RNA"/>
</dbReference>
<name>A0A0A9GV90_ARUDO</name>